<keyword evidence="10 13" id="KW-0408">Iron</keyword>
<evidence type="ECO:0008006" key="17">
    <source>
        <dbReference type="Google" id="ProtNLM"/>
    </source>
</evidence>
<dbReference type="OrthoDB" id="1470350at2759"/>
<keyword evidence="16" id="KW-1185">Reference proteome</keyword>
<dbReference type="PRINTS" id="PR00385">
    <property type="entry name" value="P450"/>
</dbReference>
<evidence type="ECO:0000256" key="2">
    <source>
        <dbReference type="ARBA" id="ARBA00004370"/>
    </source>
</evidence>
<evidence type="ECO:0000256" key="7">
    <source>
        <dbReference type="ARBA" id="ARBA00022723"/>
    </source>
</evidence>
<name>A0A409VYZ1_9AGAR</name>
<evidence type="ECO:0000256" key="12">
    <source>
        <dbReference type="ARBA" id="ARBA00023136"/>
    </source>
</evidence>
<keyword evidence="12" id="KW-0472">Membrane</keyword>
<keyword evidence="9 14" id="KW-0560">Oxidoreductase</keyword>
<comment type="cofactor">
    <cofactor evidence="1 13">
        <name>heme</name>
        <dbReference type="ChEBI" id="CHEBI:30413"/>
    </cofactor>
</comment>
<dbReference type="Pfam" id="PF00067">
    <property type="entry name" value="p450"/>
    <property type="match status" value="1"/>
</dbReference>
<protein>
    <recommendedName>
        <fullName evidence="17">Cytochrome P450</fullName>
    </recommendedName>
</protein>
<dbReference type="Gene3D" id="1.10.630.10">
    <property type="entry name" value="Cytochrome P450"/>
    <property type="match status" value="1"/>
</dbReference>
<reference evidence="15 16" key="1">
    <citation type="journal article" date="2018" name="Evol. Lett.">
        <title>Horizontal gene cluster transfer increased hallucinogenic mushroom diversity.</title>
        <authorList>
            <person name="Reynolds H.T."/>
            <person name="Vijayakumar V."/>
            <person name="Gluck-Thaler E."/>
            <person name="Korotkin H.B."/>
            <person name="Matheny P.B."/>
            <person name="Slot J.C."/>
        </authorList>
    </citation>
    <scope>NUCLEOTIDE SEQUENCE [LARGE SCALE GENOMIC DNA]</scope>
    <source>
        <strain evidence="15 16">2629</strain>
    </source>
</reference>
<dbReference type="InterPro" id="IPR036396">
    <property type="entry name" value="Cyt_P450_sf"/>
</dbReference>
<evidence type="ECO:0000256" key="5">
    <source>
        <dbReference type="ARBA" id="ARBA00022617"/>
    </source>
</evidence>
<keyword evidence="6" id="KW-0812">Transmembrane</keyword>
<comment type="similarity">
    <text evidence="4 14">Belongs to the cytochrome P450 family.</text>
</comment>
<dbReference type="Proteomes" id="UP000284842">
    <property type="component" value="Unassembled WGS sequence"/>
</dbReference>
<accession>A0A409VYZ1</accession>
<comment type="subcellular location">
    <subcellularLocation>
        <location evidence="2">Membrane</location>
    </subcellularLocation>
</comment>
<dbReference type="EMBL" id="NHTK01005913">
    <property type="protein sequence ID" value="PPQ71482.1"/>
    <property type="molecule type" value="Genomic_DNA"/>
</dbReference>
<dbReference type="PRINTS" id="PR00463">
    <property type="entry name" value="EP450I"/>
</dbReference>
<gene>
    <name evidence="15" type="ORF">CVT24_011976</name>
</gene>
<sequence length="487" mass="55611">MPLRKVIDMLRGTVECLFIYFICLAIWRQYLRFTKPELDNIPGPQPRSFWKGKSNLYYEMFSFTRVFLITGSLPDYFNANGWKYHRYLWKTYGPAIKMKGLFGELNTFQIDMLSWMGRTALELIGQSGFGHSFDDLTEDYDEHSYSAAIKKVVPVTFRMSILRVYGLYYIVKLGSAAFRRKLISILPWPAMKEARDIADVLHKTSLEIYQAKKKAILEGNQEVTDQISQGKDILSILMRANMEASEDDRLPEDEIYGQIATFTFAGMDTTSNAIARILWLLSQHKDVQDKLRSELREAMQNAGGELPYDELVALPFMDAICRETMRIHSPVWQLLRKPNKDILLPLSKPIKTVDGGEMNEIFVPKGTTVMCGLLASNMNTEIWGPDAFEWKPERWIEGLPKTVTDAHLPGIYSNLMTFSGGSRACIGFKFSQLEMKTVLATLISKFEFSPTQEIIWRMTNIVTPALAHGDHTKPQMPLMVKLATDSA</sequence>
<proteinExistence type="inferred from homology"/>
<dbReference type="GO" id="GO:0016705">
    <property type="term" value="F:oxidoreductase activity, acting on paired donors, with incorporation or reduction of molecular oxygen"/>
    <property type="evidence" value="ECO:0007669"/>
    <property type="project" value="InterPro"/>
</dbReference>
<evidence type="ECO:0000313" key="15">
    <source>
        <dbReference type="EMBL" id="PPQ71482.1"/>
    </source>
</evidence>
<keyword evidence="7 13" id="KW-0479">Metal-binding</keyword>
<dbReference type="InterPro" id="IPR050121">
    <property type="entry name" value="Cytochrome_P450_monoxygenase"/>
</dbReference>
<keyword evidence="11 14" id="KW-0503">Monooxygenase</keyword>
<evidence type="ECO:0000256" key="6">
    <source>
        <dbReference type="ARBA" id="ARBA00022692"/>
    </source>
</evidence>
<feature type="binding site" description="axial binding residue" evidence="13">
    <location>
        <position position="425"/>
    </location>
    <ligand>
        <name>heme</name>
        <dbReference type="ChEBI" id="CHEBI:30413"/>
    </ligand>
    <ligandPart>
        <name>Fe</name>
        <dbReference type="ChEBI" id="CHEBI:18248"/>
    </ligandPart>
</feature>
<dbReference type="InterPro" id="IPR001128">
    <property type="entry name" value="Cyt_P450"/>
</dbReference>
<organism evidence="15 16">
    <name type="scientific">Panaeolus cyanescens</name>
    <dbReference type="NCBI Taxonomy" id="181874"/>
    <lineage>
        <taxon>Eukaryota</taxon>
        <taxon>Fungi</taxon>
        <taxon>Dikarya</taxon>
        <taxon>Basidiomycota</taxon>
        <taxon>Agaricomycotina</taxon>
        <taxon>Agaricomycetes</taxon>
        <taxon>Agaricomycetidae</taxon>
        <taxon>Agaricales</taxon>
        <taxon>Agaricineae</taxon>
        <taxon>Galeropsidaceae</taxon>
        <taxon>Panaeolus</taxon>
    </lineage>
</organism>
<evidence type="ECO:0000256" key="10">
    <source>
        <dbReference type="ARBA" id="ARBA00023004"/>
    </source>
</evidence>
<evidence type="ECO:0000313" key="16">
    <source>
        <dbReference type="Proteomes" id="UP000284842"/>
    </source>
</evidence>
<evidence type="ECO:0000256" key="4">
    <source>
        <dbReference type="ARBA" id="ARBA00010617"/>
    </source>
</evidence>
<evidence type="ECO:0000256" key="11">
    <source>
        <dbReference type="ARBA" id="ARBA00023033"/>
    </source>
</evidence>
<dbReference type="GO" id="GO:0004497">
    <property type="term" value="F:monooxygenase activity"/>
    <property type="evidence" value="ECO:0007669"/>
    <property type="project" value="UniProtKB-KW"/>
</dbReference>
<dbReference type="SUPFAM" id="SSF48264">
    <property type="entry name" value="Cytochrome P450"/>
    <property type="match status" value="1"/>
</dbReference>
<evidence type="ECO:0000256" key="1">
    <source>
        <dbReference type="ARBA" id="ARBA00001971"/>
    </source>
</evidence>
<evidence type="ECO:0000256" key="8">
    <source>
        <dbReference type="ARBA" id="ARBA00022989"/>
    </source>
</evidence>
<dbReference type="PROSITE" id="PS00086">
    <property type="entry name" value="CYTOCHROME_P450"/>
    <property type="match status" value="1"/>
</dbReference>
<keyword evidence="8" id="KW-1133">Transmembrane helix</keyword>
<evidence type="ECO:0000256" key="3">
    <source>
        <dbReference type="ARBA" id="ARBA00004721"/>
    </source>
</evidence>
<dbReference type="InterPro" id="IPR017972">
    <property type="entry name" value="Cyt_P450_CS"/>
</dbReference>
<evidence type="ECO:0000256" key="14">
    <source>
        <dbReference type="RuleBase" id="RU000461"/>
    </source>
</evidence>
<evidence type="ECO:0000256" key="9">
    <source>
        <dbReference type="ARBA" id="ARBA00023002"/>
    </source>
</evidence>
<dbReference type="GO" id="GO:0005506">
    <property type="term" value="F:iron ion binding"/>
    <property type="evidence" value="ECO:0007669"/>
    <property type="project" value="InterPro"/>
</dbReference>
<comment type="pathway">
    <text evidence="3">Secondary metabolite biosynthesis; terpenoid biosynthesis.</text>
</comment>
<dbReference type="GO" id="GO:0016020">
    <property type="term" value="C:membrane"/>
    <property type="evidence" value="ECO:0007669"/>
    <property type="project" value="UniProtKB-SubCell"/>
</dbReference>
<dbReference type="InterPro" id="IPR002401">
    <property type="entry name" value="Cyt_P450_E_grp-I"/>
</dbReference>
<dbReference type="AlphaFoldDB" id="A0A409VYZ1"/>
<keyword evidence="5 13" id="KW-0349">Heme</keyword>
<dbReference type="InParanoid" id="A0A409VYZ1"/>
<dbReference type="STRING" id="181874.A0A409VYZ1"/>
<dbReference type="GO" id="GO:0020037">
    <property type="term" value="F:heme binding"/>
    <property type="evidence" value="ECO:0007669"/>
    <property type="project" value="InterPro"/>
</dbReference>
<dbReference type="PANTHER" id="PTHR24305:SF166">
    <property type="entry name" value="CYTOCHROME P450 12A4, MITOCHONDRIAL-RELATED"/>
    <property type="match status" value="1"/>
</dbReference>
<dbReference type="PANTHER" id="PTHR24305">
    <property type="entry name" value="CYTOCHROME P450"/>
    <property type="match status" value="1"/>
</dbReference>
<comment type="caution">
    <text evidence="15">The sequence shown here is derived from an EMBL/GenBank/DDBJ whole genome shotgun (WGS) entry which is preliminary data.</text>
</comment>
<evidence type="ECO:0000256" key="13">
    <source>
        <dbReference type="PIRSR" id="PIRSR602401-1"/>
    </source>
</evidence>